<dbReference type="PANTHER" id="PTHR33498:SF1">
    <property type="entry name" value="TRANSPOSASE FOR INSERTION SEQUENCE ELEMENT IS1557"/>
    <property type="match status" value="1"/>
</dbReference>
<comment type="caution">
    <text evidence="4">The sequence shown here is derived from an EMBL/GenBank/DDBJ whole genome shotgun (WGS) entry which is preliminary data.</text>
</comment>
<evidence type="ECO:0000259" key="3">
    <source>
        <dbReference type="Pfam" id="PF14690"/>
    </source>
</evidence>
<proteinExistence type="predicted"/>
<sequence>MWINFDQLLDLPNVTVVNYQKIDETIFLKLALLNETIECPNCHQTLDRINQTEYNLVRDLSILGNRVYLEVPRRQFHCQKCQKYISERLSFMRLRQHHTIRYESMIYERVKNCSIEEISREEGLGWSEVELIFNHCAKELEKEEWEAPERISLDEFSNLKGHKDFITTVVDLDKKILLDVIKGHKQEELMEALKAQPEAVREKVKEVSVDMWSGFTAVIKELFPNAKIIYDRFHVMDIINDELNKLRKLMGVHEKGLPHLLWKNKEDLKDEQKQQLEVILKEHPCLGIAWEMKEEIRQIYQSSRTFRGAERKLEKWIRIGGILYQSSASMIQKHLPGICNYFENHTTNGLIEGMNTKIKLIKRMSYGFTNFQHLRLKLFACFNLQQKLTHENQESRWDSLGLL</sequence>
<evidence type="ECO:0000259" key="1">
    <source>
        <dbReference type="Pfam" id="PF01610"/>
    </source>
</evidence>
<dbReference type="InterPro" id="IPR047951">
    <property type="entry name" value="Transpos_ISL3"/>
</dbReference>
<dbReference type="Pfam" id="PF13542">
    <property type="entry name" value="HTH_Tnp_ISL3"/>
    <property type="match status" value="1"/>
</dbReference>
<evidence type="ECO:0000259" key="2">
    <source>
        <dbReference type="Pfam" id="PF13542"/>
    </source>
</evidence>
<dbReference type="Pfam" id="PF14690">
    <property type="entry name" value="Zn_ribbon_ISL3"/>
    <property type="match status" value="1"/>
</dbReference>
<dbReference type="InterPro" id="IPR029261">
    <property type="entry name" value="Transposase_Znf"/>
</dbReference>
<protein>
    <submittedName>
        <fullName evidence="4">ISL3 family transposase</fullName>
    </submittedName>
</protein>
<evidence type="ECO:0000313" key="5">
    <source>
        <dbReference type="Proteomes" id="UP000256873"/>
    </source>
</evidence>
<evidence type="ECO:0000313" key="4">
    <source>
        <dbReference type="EMBL" id="REJ41608.1"/>
    </source>
</evidence>
<feature type="domain" description="Transposase IS204/IS1001/IS1096/IS1165 DDE" evidence="1">
    <location>
        <begin position="151"/>
        <end position="377"/>
    </location>
</feature>
<dbReference type="Pfam" id="PF01610">
    <property type="entry name" value="DDE_Tnp_ISL3"/>
    <property type="match status" value="1"/>
</dbReference>
<gene>
    <name evidence="4" type="ORF">DWQ54_11700</name>
</gene>
<reference evidence="4 5" key="1">
    <citation type="submission" date="2017-10" db="EMBL/GenBank/DDBJ databases">
        <title>A large-scale comparative metagenomic study reveals the eutrophication-driven functional interactions in six Microcystis-epibionts communities.</title>
        <authorList>
            <person name="Li Q."/>
            <person name="Lin F."/>
        </authorList>
    </citation>
    <scope>NUCLEOTIDE SEQUENCE [LARGE SCALE GENOMIC DNA]</scope>
    <source>
        <strain evidence="4">TF09</strain>
    </source>
</reference>
<accession>A0A3E0L262</accession>
<dbReference type="AlphaFoldDB" id="A0A3E0L262"/>
<dbReference type="InterPro" id="IPR002560">
    <property type="entry name" value="Transposase_DDE"/>
</dbReference>
<dbReference type="PANTHER" id="PTHR33498">
    <property type="entry name" value="TRANSPOSASE FOR INSERTION SEQUENCE ELEMENT IS1557"/>
    <property type="match status" value="1"/>
</dbReference>
<organism evidence="4 5">
    <name type="scientific">Microcystis flos-aquae TF09</name>
    <dbReference type="NCBI Taxonomy" id="2060473"/>
    <lineage>
        <taxon>Bacteria</taxon>
        <taxon>Bacillati</taxon>
        <taxon>Cyanobacteriota</taxon>
        <taxon>Cyanophyceae</taxon>
        <taxon>Oscillatoriophycideae</taxon>
        <taxon>Chroococcales</taxon>
        <taxon>Microcystaceae</taxon>
        <taxon>Microcystis</taxon>
    </lineage>
</organism>
<dbReference type="EMBL" id="QQWC01000003">
    <property type="protein sequence ID" value="REJ41608.1"/>
    <property type="molecule type" value="Genomic_DNA"/>
</dbReference>
<name>A0A3E0L262_9CHRO</name>
<feature type="domain" description="Transposase IS204/IS1001/IS1096/IS1165 zinc-finger" evidence="3">
    <location>
        <begin position="36"/>
        <end position="81"/>
    </location>
</feature>
<dbReference type="NCBIfam" id="NF033550">
    <property type="entry name" value="transpos_ISL3"/>
    <property type="match status" value="1"/>
</dbReference>
<dbReference type="Proteomes" id="UP000256873">
    <property type="component" value="Unassembled WGS sequence"/>
</dbReference>
<dbReference type="InterPro" id="IPR032877">
    <property type="entry name" value="Transposase_HTH"/>
</dbReference>
<feature type="domain" description="Transposase IS204/IS1001/IS1096/IS1165 helix-turn-helix" evidence="2">
    <location>
        <begin position="87"/>
        <end position="136"/>
    </location>
</feature>